<evidence type="ECO:0000259" key="13">
    <source>
        <dbReference type="Pfam" id="PF17837"/>
    </source>
</evidence>
<dbReference type="Pfam" id="PF17837">
    <property type="entry name" value="4PPT_N"/>
    <property type="match status" value="1"/>
</dbReference>
<evidence type="ECO:0000313" key="14">
    <source>
        <dbReference type="EMBL" id="WGL15716.1"/>
    </source>
</evidence>
<dbReference type="PANTHER" id="PTHR38096">
    <property type="entry name" value="ENTEROBACTIN SYNTHASE COMPONENT D"/>
    <property type="match status" value="1"/>
</dbReference>
<reference evidence="14 15" key="1">
    <citation type="submission" date="2023-02" db="EMBL/GenBank/DDBJ databases">
        <title>Description and genomic characterization of Microbulbifer bruguierae sp. nov., isolated from the sediment of mangrove plant Bruguiera sexangula.</title>
        <authorList>
            <person name="Long M."/>
        </authorList>
    </citation>
    <scope>NUCLEOTIDE SEQUENCE [LARGE SCALE GENOMIC DNA]</scope>
    <source>
        <strain evidence="14 15">H12</strain>
    </source>
</reference>
<dbReference type="InterPro" id="IPR037143">
    <property type="entry name" value="4-PPantetheinyl_Trfase_dom_sf"/>
</dbReference>
<evidence type="ECO:0000313" key="15">
    <source>
        <dbReference type="Proteomes" id="UP001236500"/>
    </source>
</evidence>
<dbReference type="InterPro" id="IPR003542">
    <property type="entry name" value="Enbac_synth_compD-like"/>
</dbReference>
<dbReference type="Pfam" id="PF01648">
    <property type="entry name" value="ACPS"/>
    <property type="match status" value="1"/>
</dbReference>
<proteinExistence type="inferred from homology"/>
<evidence type="ECO:0000256" key="9">
    <source>
        <dbReference type="ARBA" id="ARBA00031996"/>
    </source>
</evidence>
<comment type="catalytic activity">
    <reaction evidence="10">
        <text>apo-[aryl-carrier protein] + CoA = holo-[aryl-carrier protein] + adenosine 3',5'-bisphosphate + H(+)</text>
        <dbReference type="Rhea" id="RHEA:48404"/>
        <dbReference type="Rhea" id="RHEA-COMP:15903"/>
        <dbReference type="Rhea" id="RHEA-COMP:17557"/>
        <dbReference type="ChEBI" id="CHEBI:15378"/>
        <dbReference type="ChEBI" id="CHEBI:29999"/>
        <dbReference type="ChEBI" id="CHEBI:57287"/>
        <dbReference type="ChEBI" id="CHEBI:58343"/>
        <dbReference type="ChEBI" id="CHEBI:64479"/>
    </reaction>
</comment>
<dbReference type="PRINTS" id="PR01399">
    <property type="entry name" value="ENTSNTHTASED"/>
</dbReference>
<comment type="similarity">
    <text evidence="3">Belongs to the P-Pant transferase superfamily. EntD family.</text>
</comment>
<dbReference type="PANTHER" id="PTHR38096:SF1">
    <property type="entry name" value="ENTEROBACTIN SYNTHASE COMPONENT D"/>
    <property type="match status" value="1"/>
</dbReference>
<dbReference type="SUPFAM" id="SSF56214">
    <property type="entry name" value="4'-phosphopantetheinyl transferase"/>
    <property type="match status" value="1"/>
</dbReference>
<dbReference type="InterPro" id="IPR041354">
    <property type="entry name" value="4PPT_N"/>
</dbReference>
<evidence type="ECO:0000256" key="4">
    <source>
        <dbReference type="ARBA" id="ARBA00011503"/>
    </source>
</evidence>
<sequence>MQEVTAKIMPRVDSHFIGKVHSVVDERTGVRLVTCEFTLANYQPVLYSELGIVMPESIARAVPKRQAEFLAGRYAAAMALQHLAPVVDRGLQVGIGEKRNPLWPNGVVGSISHVGTVAVCAVSHGTDKDYLGIDVEVLMSARVCREIAAIVANRQERELLKAHGLSDRVALTLIFSAKESLFKALYPSVKDYFGFEVAEACELRLNEHTLVLRLAERFAAKHNLPREYECQFTLGEHWIQVVTCGVFPGRISGAYFRG</sequence>
<evidence type="ECO:0000256" key="5">
    <source>
        <dbReference type="ARBA" id="ARBA00019087"/>
    </source>
</evidence>
<feature type="domain" description="4'-phosphopantetheinyl transferase N-terminal" evidence="13">
    <location>
        <begin position="57"/>
        <end position="123"/>
    </location>
</feature>
<keyword evidence="7" id="KW-0259">Enterobactin biosynthesis</keyword>
<comment type="pathway">
    <text evidence="2">Siderophore biosynthesis; enterobactin biosynthesis.</text>
</comment>
<accession>A0ABY8N9Y3</accession>
<evidence type="ECO:0000259" key="12">
    <source>
        <dbReference type="Pfam" id="PF01648"/>
    </source>
</evidence>
<organism evidence="14 15">
    <name type="scientific">Microbulbifer bruguierae</name>
    <dbReference type="NCBI Taxonomy" id="3029061"/>
    <lineage>
        <taxon>Bacteria</taxon>
        <taxon>Pseudomonadati</taxon>
        <taxon>Pseudomonadota</taxon>
        <taxon>Gammaproteobacteria</taxon>
        <taxon>Cellvibrionales</taxon>
        <taxon>Microbulbiferaceae</taxon>
        <taxon>Microbulbifer</taxon>
    </lineage>
</organism>
<comment type="function">
    <text evidence="1">Involved in the biosynthesis of the siderophore enterobactin (enterochelin), which is a macrocyclic trimeric lactone of N-(2,3-dihydroxybenzoyl)-serine. The serine trilactone serves as a scaffolding for the three catechol functionalities that provide hexadentate coordination for the tightly ligated iron(2+) atoms. Plays an essential role in the assembly of the enterobactin by catalyzing the transfer of the 4'-phosphopantetheine (Ppant) moiety from coenzyme A to the apo-domains of both EntB (ArCP domain) and EntF (PCP domain) to yield their holo-forms which make them competent for the activation of 2,3-dihydroxybenzoate (DHB) and L-serine, respectively.</text>
</comment>
<dbReference type="EMBL" id="CP118605">
    <property type="protein sequence ID" value="WGL15716.1"/>
    <property type="molecule type" value="Genomic_DNA"/>
</dbReference>
<keyword evidence="15" id="KW-1185">Reference proteome</keyword>
<evidence type="ECO:0000256" key="8">
    <source>
        <dbReference type="ARBA" id="ARBA00029894"/>
    </source>
</evidence>
<evidence type="ECO:0000256" key="2">
    <source>
        <dbReference type="ARBA" id="ARBA00004993"/>
    </source>
</evidence>
<evidence type="ECO:0000256" key="10">
    <source>
        <dbReference type="ARBA" id="ARBA00049176"/>
    </source>
</evidence>
<evidence type="ECO:0000256" key="1">
    <source>
        <dbReference type="ARBA" id="ARBA00003937"/>
    </source>
</evidence>
<evidence type="ECO:0000256" key="11">
    <source>
        <dbReference type="ARBA" id="ARBA00049191"/>
    </source>
</evidence>
<dbReference type="RefSeq" id="WP_280318764.1">
    <property type="nucleotide sequence ID" value="NZ_CP118605.1"/>
</dbReference>
<gene>
    <name evidence="14" type="ORF">PVT68_13165</name>
</gene>
<dbReference type="GO" id="GO:0016740">
    <property type="term" value="F:transferase activity"/>
    <property type="evidence" value="ECO:0007669"/>
    <property type="project" value="UniProtKB-KW"/>
</dbReference>
<dbReference type="Proteomes" id="UP001236500">
    <property type="component" value="Chromosome"/>
</dbReference>
<evidence type="ECO:0000256" key="7">
    <source>
        <dbReference type="ARBA" id="ARBA00023191"/>
    </source>
</evidence>
<comment type="catalytic activity">
    <reaction evidence="11">
        <text>apo-[peptidyl-carrier protein] + CoA = holo-[peptidyl-carrier protein] + adenosine 3',5'-bisphosphate + H(+)</text>
        <dbReference type="Rhea" id="RHEA:46228"/>
        <dbReference type="Rhea" id="RHEA-COMP:11479"/>
        <dbReference type="Rhea" id="RHEA-COMP:11480"/>
        <dbReference type="ChEBI" id="CHEBI:15378"/>
        <dbReference type="ChEBI" id="CHEBI:29999"/>
        <dbReference type="ChEBI" id="CHEBI:57287"/>
        <dbReference type="ChEBI" id="CHEBI:58343"/>
        <dbReference type="ChEBI" id="CHEBI:64479"/>
    </reaction>
</comment>
<name>A0ABY8N9Y3_9GAMM</name>
<feature type="domain" description="4'-phosphopantetheinyl transferase" evidence="12">
    <location>
        <begin position="131"/>
        <end position="222"/>
    </location>
</feature>
<dbReference type="InterPro" id="IPR008278">
    <property type="entry name" value="4-PPantetheinyl_Trfase_dom"/>
</dbReference>
<evidence type="ECO:0000256" key="3">
    <source>
        <dbReference type="ARBA" id="ARBA00008342"/>
    </source>
</evidence>
<dbReference type="Gene3D" id="3.90.470.20">
    <property type="entry name" value="4'-phosphopantetheinyl transferase domain"/>
    <property type="match status" value="1"/>
</dbReference>
<protein>
    <recommendedName>
        <fullName evidence="5">Enterobactin synthase component D</fullName>
    </recommendedName>
    <alternativeName>
        <fullName evidence="8">4'-phosphopantetheinyl transferase EntD</fullName>
    </alternativeName>
    <alternativeName>
        <fullName evidence="9">Enterochelin synthase D</fullName>
    </alternativeName>
</protein>
<keyword evidence="6 14" id="KW-0808">Transferase</keyword>
<comment type="subunit">
    <text evidence="4">EntB, EntD, EntE, and EntF form a multienzyme complex called enterobactin synthase.</text>
</comment>
<evidence type="ECO:0000256" key="6">
    <source>
        <dbReference type="ARBA" id="ARBA00022679"/>
    </source>
</evidence>